<feature type="signal peptide" evidence="2">
    <location>
        <begin position="1"/>
        <end position="20"/>
    </location>
</feature>
<keyword evidence="1" id="KW-0175">Coiled coil</keyword>
<gene>
    <name evidence="4" type="ORF">HNP24_004284</name>
</gene>
<dbReference type="Proteomes" id="UP000587367">
    <property type="component" value="Unassembled WGS sequence"/>
</dbReference>
<organism evidence="4 5">
    <name type="scientific">Chryseobacterium sediminis</name>
    <dbReference type="NCBI Taxonomy" id="1679494"/>
    <lineage>
        <taxon>Bacteria</taxon>
        <taxon>Pseudomonadati</taxon>
        <taxon>Bacteroidota</taxon>
        <taxon>Flavobacteriia</taxon>
        <taxon>Flavobacteriales</taxon>
        <taxon>Weeksellaceae</taxon>
        <taxon>Chryseobacterium group</taxon>
        <taxon>Chryseobacterium</taxon>
    </lineage>
</organism>
<protein>
    <recommendedName>
        <fullName evidence="3">Outer membrane protein beta-barrel domain-containing protein</fullName>
    </recommendedName>
</protein>
<accession>A0ABR6Q5K2</accession>
<evidence type="ECO:0000256" key="1">
    <source>
        <dbReference type="SAM" id="Coils"/>
    </source>
</evidence>
<feature type="coiled-coil region" evidence="1">
    <location>
        <begin position="45"/>
        <end position="73"/>
    </location>
</feature>
<dbReference type="RefSeq" id="WP_184560144.1">
    <property type="nucleotide sequence ID" value="NZ_JACHKS010000004.1"/>
</dbReference>
<keyword evidence="2" id="KW-0732">Signal</keyword>
<dbReference type="EMBL" id="JACHKS010000004">
    <property type="protein sequence ID" value="MBB6333260.1"/>
    <property type="molecule type" value="Genomic_DNA"/>
</dbReference>
<dbReference type="InterPro" id="IPR025665">
    <property type="entry name" value="Beta-barrel_OMP_2"/>
</dbReference>
<evidence type="ECO:0000259" key="3">
    <source>
        <dbReference type="Pfam" id="PF13568"/>
    </source>
</evidence>
<sequence>MIKKLIVMGLLCSVSASFYAQKKALNINLSSKKDTEVSPIVKEKVEEYATKINTIIQEEKKLMEEELVVLQARNLDKVEFDREKAQIADRYSEKMDKRIEELGFDLDDVIQKQVRYSLLNTDVTSKEELKEKLLKKFRPSRSFTGYFSYGIMTLTNSSPDNELDKNIGYANNLEFGLKLNYQLSRTSPWAVISGLGFSWRTVRADNNMLFTRSADQGVALAQYSGNLDKSKLRTGYIMVPLGMQYNFSKLKNGGMDVQYRSYYTGFKIGANVYGGVKMSTNNIVKGIDGETRDRGNYQVNPFVYGAQLTFSYNSFSLFVKKDFSNFFKDSYFKNDKALIFGLSIGLD</sequence>
<dbReference type="Pfam" id="PF13568">
    <property type="entry name" value="OMP_b-brl_2"/>
    <property type="match status" value="1"/>
</dbReference>
<evidence type="ECO:0000313" key="5">
    <source>
        <dbReference type="Proteomes" id="UP000587367"/>
    </source>
</evidence>
<keyword evidence="5" id="KW-1185">Reference proteome</keyword>
<evidence type="ECO:0000313" key="4">
    <source>
        <dbReference type="EMBL" id="MBB6333260.1"/>
    </source>
</evidence>
<reference evidence="4 5" key="1">
    <citation type="submission" date="2020-08" db="EMBL/GenBank/DDBJ databases">
        <title>Functional genomics of gut bacteria from endangered species of beetles.</title>
        <authorList>
            <person name="Carlos-Shanley C."/>
        </authorList>
    </citation>
    <scope>NUCLEOTIDE SEQUENCE [LARGE SCALE GENOMIC DNA]</scope>
    <source>
        <strain evidence="4 5">S00068</strain>
    </source>
</reference>
<name>A0ABR6Q5K2_9FLAO</name>
<feature type="chain" id="PRO_5046382904" description="Outer membrane protein beta-barrel domain-containing protein" evidence="2">
    <location>
        <begin position="21"/>
        <end position="347"/>
    </location>
</feature>
<proteinExistence type="predicted"/>
<feature type="domain" description="Outer membrane protein beta-barrel" evidence="3">
    <location>
        <begin position="149"/>
        <end position="320"/>
    </location>
</feature>
<evidence type="ECO:0000256" key="2">
    <source>
        <dbReference type="SAM" id="SignalP"/>
    </source>
</evidence>
<comment type="caution">
    <text evidence="4">The sequence shown here is derived from an EMBL/GenBank/DDBJ whole genome shotgun (WGS) entry which is preliminary data.</text>
</comment>